<dbReference type="RefSeq" id="WP_374217862.1">
    <property type="nucleotide sequence ID" value="NZ_JAXOVW010000023.1"/>
</dbReference>
<keyword evidence="2" id="KW-1185">Reference proteome</keyword>
<evidence type="ECO:0000313" key="2">
    <source>
        <dbReference type="Proteomes" id="UP001291930"/>
    </source>
</evidence>
<proteinExistence type="predicted"/>
<evidence type="ECO:0000313" key="1">
    <source>
        <dbReference type="EMBL" id="MDZ5607866.1"/>
    </source>
</evidence>
<sequence length="71" mass="7019">MENTMPNNAGPTFEELTGEEMQAIQGSGDVQAETTPICAIAATTAASSAACGWVGGGIATGVTVVVTLKSC</sequence>
<dbReference type="Pfam" id="PF16934">
    <property type="entry name" value="Mersacidin"/>
    <property type="match status" value="1"/>
</dbReference>
<dbReference type="NCBIfam" id="TIGR03893">
    <property type="entry name" value="lant_SP_1948"/>
    <property type="match status" value="1"/>
</dbReference>
<dbReference type="Proteomes" id="UP001291930">
    <property type="component" value="Unassembled WGS sequence"/>
</dbReference>
<name>A0ABU5JWV6_9BACI</name>
<dbReference type="EMBL" id="JAXOVW010000023">
    <property type="protein sequence ID" value="MDZ5607866.1"/>
    <property type="molecule type" value="Genomic_DNA"/>
</dbReference>
<protein>
    <submittedName>
        <fullName evidence="1">Mersacidin family lantibiotic</fullName>
    </submittedName>
</protein>
<accession>A0ABU5JWV6</accession>
<comment type="caution">
    <text evidence="1">The sequence shown here is derived from an EMBL/GenBank/DDBJ whole genome shotgun (WGS) entry which is preliminary data.</text>
</comment>
<reference evidence="2" key="1">
    <citation type="submission" date="2023-11" db="EMBL/GenBank/DDBJ databases">
        <title>Genome Sequence of Bacillus pseudomycoides stain BUPM19.</title>
        <authorList>
            <person name="Farhat A."/>
        </authorList>
    </citation>
    <scope>NUCLEOTIDE SEQUENCE [LARGE SCALE GENOMIC DNA]</scope>
    <source>
        <strain evidence="2">BUPM19</strain>
    </source>
</reference>
<dbReference type="InterPro" id="IPR027632">
    <property type="entry name" value="Lant_2_A2"/>
</dbReference>
<organism evidence="1 2">
    <name type="scientific">Bacillus bingmayongensis</name>
    <dbReference type="NCBI Taxonomy" id="1150157"/>
    <lineage>
        <taxon>Bacteria</taxon>
        <taxon>Bacillati</taxon>
        <taxon>Bacillota</taxon>
        <taxon>Bacilli</taxon>
        <taxon>Bacillales</taxon>
        <taxon>Bacillaceae</taxon>
        <taxon>Bacillus</taxon>
    </lineage>
</organism>
<gene>
    <name evidence="1" type="ORF">U2I54_12350</name>
</gene>